<dbReference type="InterPro" id="IPR014001">
    <property type="entry name" value="Helicase_ATP-bd"/>
</dbReference>
<dbReference type="SMART" id="SM00487">
    <property type="entry name" value="DEXDc"/>
    <property type="match status" value="1"/>
</dbReference>
<comment type="caution">
    <text evidence="3">The sequence shown here is derived from an EMBL/GenBank/DDBJ whole genome shotgun (WGS) entry which is preliminary data.</text>
</comment>
<dbReference type="InterPro" id="IPR027417">
    <property type="entry name" value="P-loop_NTPase"/>
</dbReference>
<keyword evidence="5" id="KW-1185">Reference proteome</keyword>
<accession>A0A256GGI3</accession>
<dbReference type="EMBL" id="NNRN01000055">
    <property type="protein sequence ID" value="OYR26255.1"/>
    <property type="molecule type" value="Genomic_DNA"/>
</dbReference>
<protein>
    <submittedName>
        <fullName evidence="2">Helicase</fullName>
    </submittedName>
    <submittedName>
        <fullName evidence="3">SNF2 family N-terminal domain protein</fullName>
    </submittedName>
</protein>
<dbReference type="Gene3D" id="3.40.50.300">
    <property type="entry name" value="P-loop containing nucleotide triphosphate hydrolases"/>
    <property type="match status" value="2"/>
</dbReference>
<dbReference type="RefSeq" id="WP_094515145.1">
    <property type="nucleotide sequence ID" value="NZ_JBHEEP010000030.1"/>
</dbReference>
<dbReference type="EMBL" id="WBWF01000027">
    <property type="protein sequence ID" value="KAB2701339.1"/>
    <property type="molecule type" value="Genomic_DNA"/>
</dbReference>
<evidence type="ECO:0000313" key="5">
    <source>
        <dbReference type="Proteomes" id="UP000435957"/>
    </source>
</evidence>
<dbReference type="Proteomes" id="UP000216363">
    <property type="component" value="Unassembled WGS sequence"/>
</dbReference>
<dbReference type="AlphaFoldDB" id="A0A256GGI3"/>
<name>A0A256GGI3_9HYPH</name>
<evidence type="ECO:0000313" key="3">
    <source>
        <dbReference type="EMBL" id="OYR26255.1"/>
    </source>
</evidence>
<keyword evidence="2" id="KW-0547">Nucleotide-binding</keyword>
<dbReference type="SUPFAM" id="SSF52540">
    <property type="entry name" value="P-loop containing nucleoside triphosphate hydrolases"/>
    <property type="match status" value="2"/>
</dbReference>
<proteinExistence type="predicted"/>
<keyword evidence="2" id="KW-0378">Hydrolase</keyword>
<evidence type="ECO:0000259" key="1">
    <source>
        <dbReference type="SMART" id="SM00487"/>
    </source>
</evidence>
<gene>
    <name evidence="3" type="ORF">CES86_3723</name>
    <name evidence="2" type="ORF">F9L03_24150</name>
</gene>
<reference evidence="2 5" key="2">
    <citation type="submission" date="2019-09" db="EMBL/GenBank/DDBJ databases">
        <title>Taxonomic organization of the family Brucellaceae based on a phylogenomic approach.</title>
        <authorList>
            <person name="Leclercq S."/>
            <person name="Cloeckaert A."/>
            <person name="Zygmunt M.S."/>
        </authorList>
    </citation>
    <scope>NUCLEOTIDE SEQUENCE [LARGE SCALE GENOMIC DNA]</scope>
    <source>
        <strain evidence="2 5">LUP23</strain>
    </source>
</reference>
<evidence type="ECO:0000313" key="4">
    <source>
        <dbReference type="Proteomes" id="UP000216363"/>
    </source>
</evidence>
<keyword evidence="2" id="KW-0067">ATP-binding</keyword>
<evidence type="ECO:0000313" key="2">
    <source>
        <dbReference type="EMBL" id="KAB2701339.1"/>
    </source>
</evidence>
<reference evidence="3 4" key="1">
    <citation type="submission" date="2017-07" db="EMBL/GenBank/DDBJ databases">
        <title>Draft genome of Ochrobactrum lupini type strain LUP21.</title>
        <authorList>
            <person name="Krzyzanowska D.M."/>
            <person name="Jafra S."/>
        </authorList>
    </citation>
    <scope>NUCLEOTIDE SEQUENCE [LARGE SCALE GENOMIC DNA]</scope>
    <source>
        <strain evidence="3 4">LUP21</strain>
    </source>
</reference>
<feature type="domain" description="Helicase ATP-binding" evidence="1">
    <location>
        <begin position="26"/>
        <end position="197"/>
    </location>
</feature>
<dbReference type="GO" id="GO:0004386">
    <property type="term" value="F:helicase activity"/>
    <property type="evidence" value="ECO:0007669"/>
    <property type="project" value="UniProtKB-KW"/>
</dbReference>
<dbReference type="PANTHER" id="PTHR10799">
    <property type="entry name" value="SNF2/RAD54 HELICASE FAMILY"/>
    <property type="match status" value="1"/>
</dbReference>
<keyword evidence="2" id="KW-0347">Helicase</keyword>
<sequence>MDAYQEFLAHKRIVDPMTGIAGSIDLPAVLKPHQNDIVRWALRRGRAAIFAGTGLGKTLMELTWSGKVNAFTGKPTLIFAPLAVAEQHIIEADKFGIAANLVSFHPDEGWGVNVSNYQKMDHFDLSKFGGVVLDESSILKSTDGKYRNRLIEECSTIPFRLAATATPAPNDFMELGNHAEFLGVMSYTDMLATFFIHDGGETQKWRLKGHAETEFWKWMASWAVMLRKPSDLGYANEGYDLPKLTYHQHMVGVEYAPSMETGLLFPMEARTMQERISARKDSVEERVALAARLTPNDKPFVWWCNLNSEADALTKAIDGAVNLSGSDKDDDKRRKLVDFSNGKIRVLITKPSIAGFGMNWQHCADTGFVGLNDSFEQVFQAVRRFWRFGQTKPVSVHFIAAETEGAVVANLRRKEADAERMAAAMVMHMADLSSEAVRGAVRERPDYAPSIPMTIPEWLTGVAA</sequence>
<organism evidence="3 4">
    <name type="scientific">Brucella lupini</name>
    <dbReference type="NCBI Taxonomy" id="255457"/>
    <lineage>
        <taxon>Bacteria</taxon>
        <taxon>Pseudomonadati</taxon>
        <taxon>Pseudomonadota</taxon>
        <taxon>Alphaproteobacteria</taxon>
        <taxon>Hyphomicrobiales</taxon>
        <taxon>Brucellaceae</taxon>
        <taxon>Brucella/Ochrobactrum group</taxon>
        <taxon>Brucella</taxon>
    </lineage>
</organism>
<dbReference type="Proteomes" id="UP000435957">
    <property type="component" value="Unassembled WGS sequence"/>
</dbReference>